<dbReference type="Proteomes" id="UP001597090">
    <property type="component" value="Unassembled WGS sequence"/>
</dbReference>
<dbReference type="EMBL" id="JBHTIH010000002">
    <property type="protein sequence ID" value="MFD0738371.1"/>
    <property type="molecule type" value="Genomic_DNA"/>
</dbReference>
<evidence type="ECO:0000313" key="2">
    <source>
        <dbReference type="Proteomes" id="UP001597090"/>
    </source>
</evidence>
<dbReference type="RefSeq" id="WP_386811297.1">
    <property type="nucleotide sequence ID" value="NZ_JBHTIH010000002.1"/>
</dbReference>
<sequence length="277" mass="29842">MRSVLGIDAAWSTTQPSGVALVVEHDAGWSCGAVAPSYEEFIAIAEGTAVKWGEKTRRGSVPDVQGLLEAAESLAGAPVDLVAVDMPLARSAFETRRPADNEVSKEFGARLCATHSPTATRPGQLGRELTQQLADAGLSLATSSMLSPQRSFIEVYPHPALLSLLPSEKRVRYKVSKTRKYWPAEDAPTRIRKLLTELSAIHDALEISLGSLGFDLPTATSHFSSLKRYEDALDALVCAWAGTEHLLGRTTPLGNHDAAIWCPTDVIRGRIPDKAMS</sequence>
<keyword evidence="2" id="KW-1185">Reference proteome</keyword>
<dbReference type="PIRSF" id="PIRSF018008">
    <property type="entry name" value="UCP018008"/>
    <property type="match status" value="1"/>
</dbReference>
<dbReference type="Pfam" id="PF04250">
    <property type="entry name" value="DUF429"/>
    <property type="match status" value="1"/>
</dbReference>
<proteinExistence type="predicted"/>
<evidence type="ECO:0000313" key="1">
    <source>
        <dbReference type="EMBL" id="MFD0738371.1"/>
    </source>
</evidence>
<reference evidence="2" key="1">
    <citation type="journal article" date="2019" name="Int. J. Syst. Evol. Microbiol.">
        <title>The Global Catalogue of Microorganisms (GCM) 10K type strain sequencing project: providing services to taxonomists for standard genome sequencing and annotation.</title>
        <authorList>
            <consortium name="The Broad Institute Genomics Platform"/>
            <consortium name="The Broad Institute Genome Sequencing Center for Infectious Disease"/>
            <person name="Wu L."/>
            <person name="Ma J."/>
        </authorList>
    </citation>
    <scope>NUCLEOTIDE SEQUENCE [LARGE SCALE GENOMIC DNA]</scope>
    <source>
        <strain evidence="2">CCUG 55491</strain>
    </source>
</reference>
<name>A0ABW2YKK4_9GAMM</name>
<comment type="caution">
    <text evidence="1">The sequence shown here is derived from an EMBL/GenBank/DDBJ whole genome shotgun (WGS) entry which is preliminary data.</text>
</comment>
<protein>
    <submittedName>
        <fullName evidence="1">DUF429 domain-containing protein</fullName>
    </submittedName>
</protein>
<dbReference type="InterPro" id="IPR007362">
    <property type="entry name" value="DUF429"/>
</dbReference>
<organism evidence="1 2">
    <name type="scientific">Lysobacter koreensis</name>
    <dbReference type="NCBI Taxonomy" id="266122"/>
    <lineage>
        <taxon>Bacteria</taxon>
        <taxon>Pseudomonadati</taxon>
        <taxon>Pseudomonadota</taxon>
        <taxon>Gammaproteobacteria</taxon>
        <taxon>Lysobacterales</taxon>
        <taxon>Lysobacteraceae</taxon>
        <taxon>Lysobacter</taxon>
    </lineage>
</organism>
<dbReference type="InterPro" id="IPR008306">
    <property type="entry name" value="UCP018008"/>
</dbReference>
<gene>
    <name evidence="1" type="ORF">ACFQZQ_03605</name>
</gene>
<accession>A0ABW2YKK4</accession>